<evidence type="ECO:0000313" key="1">
    <source>
        <dbReference type="EMBL" id="GAH58941.1"/>
    </source>
</evidence>
<dbReference type="Gene3D" id="3.30.70.920">
    <property type="match status" value="1"/>
</dbReference>
<dbReference type="AlphaFoldDB" id="X1GM09"/>
<protein>
    <recommendedName>
        <fullName evidence="2">GYD domain-containing protein</fullName>
    </recommendedName>
</protein>
<organism evidence="1">
    <name type="scientific">marine sediment metagenome</name>
    <dbReference type="NCBI Taxonomy" id="412755"/>
    <lineage>
        <taxon>unclassified sequences</taxon>
        <taxon>metagenomes</taxon>
        <taxon>ecological metagenomes</taxon>
    </lineage>
</organism>
<accession>X1GM09</accession>
<dbReference type="InterPro" id="IPR011008">
    <property type="entry name" value="Dimeric_a/b-barrel"/>
</dbReference>
<dbReference type="InterPro" id="IPR014845">
    <property type="entry name" value="GYD/TTHA1554"/>
</dbReference>
<sequence>MATYIILLRFTQQGIKNIKESPDRVDAAKQTFRAMGAEVKEFYSVMGKYDTVLVVEAPDDETIAKLTLAIGSLGNVRTETLRAFTEDEYRKIIADLP</sequence>
<gene>
    <name evidence="1" type="ORF">S03H2_34855</name>
</gene>
<proteinExistence type="predicted"/>
<dbReference type="Pfam" id="PF08734">
    <property type="entry name" value="GYD"/>
    <property type="match status" value="1"/>
</dbReference>
<evidence type="ECO:0008006" key="2">
    <source>
        <dbReference type="Google" id="ProtNLM"/>
    </source>
</evidence>
<comment type="caution">
    <text evidence="1">The sequence shown here is derived from an EMBL/GenBank/DDBJ whole genome shotgun (WGS) entry which is preliminary data.</text>
</comment>
<dbReference type="EMBL" id="BARU01021290">
    <property type="protein sequence ID" value="GAH58941.1"/>
    <property type="molecule type" value="Genomic_DNA"/>
</dbReference>
<dbReference type="SUPFAM" id="SSF54909">
    <property type="entry name" value="Dimeric alpha+beta barrel"/>
    <property type="match status" value="1"/>
</dbReference>
<name>X1GM09_9ZZZZ</name>
<reference evidence="1" key="1">
    <citation type="journal article" date="2014" name="Front. Microbiol.">
        <title>High frequency of phylogenetically diverse reductive dehalogenase-homologous genes in deep subseafloor sedimentary metagenomes.</title>
        <authorList>
            <person name="Kawai M."/>
            <person name="Futagami T."/>
            <person name="Toyoda A."/>
            <person name="Takaki Y."/>
            <person name="Nishi S."/>
            <person name="Hori S."/>
            <person name="Arai W."/>
            <person name="Tsubouchi T."/>
            <person name="Morono Y."/>
            <person name="Uchiyama I."/>
            <person name="Ito T."/>
            <person name="Fujiyama A."/>
            <person name="Inagaki F."/>
            <person name="Takami H."/>
        </authorList>
    </citation>
    <scope>NUCLEOTIDE SEQUENCE</scope>
    <source>
        <strain evidence="1">Expedition CK06-06</strain>
    </source>
</reference>